<dbReference type="Pfam" id="PF11760">
    <property type="entry name" value="CbiG_N"/>
    <property type="match status" value="1"/>
</dbReference>
<dbReference type="InterPro" id="IPR021745">
    <property type="entry name" value="CbiG_mid"/>
</dbReference>
<evidence type="ECO:0000259" key="2">
    <source>
        <dbReference type="Pfam" id="PF11760"/>
    </source>
</evidence>
<keyword evidence="5" id="KW-1185">Reference proteome</keyword>
<dbReference type="AlphaFoldDB" id="A0A1M5SCU7"/>
<evidence type="ECO:0000259" key="3">
    <source>
        <dbReference type="Pfam" id="PF11761"/>
    </source>
</evidence>
<proteinExistence type="predicted"/>
<dbReference type="GO" id="GO:0009236">
    <property type="term" value="P:cobalamin biosynthetic process"/>
    <property type="evidence" value="ECO:0007669"/>
    <property type="project" value="InterPro"/>
</dbReference>
<dbReference type="InterPro" id="IPR036518">
    <property type="entry name" value="CobE/GbiG_C_sf"/>
</dbReference>
<dbReference type="SUPFAM" id="SSF159664">
    <property type="entry name" value="CobE/GbiG C-terminal domain-like"/>
    <property type="match status" value="1"/>
</dbReference>
<protein>
    <submittedName>
        <fullName evidence="4">Cobalt-precorrin 5A hydrolase</fullName>
    </submittedName>
</protein>
<feature type="domain" description="CobE/GbiG C-terminal" evidence="1">
    <location>
        <begin position="237"/>
        <end position="354"/>
    </location>
</feature>
<reference evidence="5" key="1">
    <citation type="submission" date="2016-11" db="EMBL/GenBank/DDBJ databases">
        <authorList>
            <person name="Varghese N."/>
            <person name="Submissions S."/>
        </authorList>
    </citation>
    <scope>NUCLEOTIDE SEQUENCE [LARGE SCALE GENOMIC DNA]</scope>
    <source>
        <strain evidence="5">DSM 13643</strain>
    </source>
</reference>
<feature type="domain" description="Cobalamin synthesis G N-terminal" evidence="2">
    <location>
        <begin position="66"/>
        <end position="145"/>
    </location>
</feature>
<dbReference type="PANTHER" id="PTHR37477">
    <property type="entry name" value="COBALT-PRECORRIN-5A HYDROLASE"/>
    <property type="match status" value="1"/>
</dbReference>
<dbReference type="InterPro" id="IPR021744">
    <property type="entry name" value="CbiG_N"/>
</dbReference>
<dbReference type="Proteomes" id="UP000183967">
    <property type="component" value="Unassembled WGS sequence"/>
</dbReference>
<dbReference type="Gene3D" id="3.30.420.180">
    <property type="entry name" value="CobE/GbiG C-terminal domain"/>
    <property type="match status" value="1"/>
</dbReference>
<accession>A0A1M5SCU7</accession>
<organism evidence="4 5">
    <name type="scientific">Caloranaerobacter azorensis DSM 13643</name>
    <dbReference type="NCBI Taxonomy" id="1121264"/>
    <lineage>
        <taxon>Bacteria</taxon>
        <taxon>Bacillati</taxon>
        <taxon>Bacillota</taxon>
        <taxon>Tissierellia</taxon>
        <taxon>Tissierellales</taxon>
        <taxon>Thermohalobacteraceae</taxon>
        <taxon>Caloranaerobacter</taxon>
    </lineage>
</organism>
<evidence type="ECO:0000259" key="1">
    <source>
        <dbReference type="Pfam" id="PF01890"/>
    </source>
</evidence>
<dbReference type="NCBIfam" id="NF004466">
    <property type="entry name" value="PRK05788.1-4"/>
    <property type="match status" value="1"/>
</dbReference>
<keyword evidence="4" id="KW-0378">Hydrolase</keyword>
<dbReference type="InterPro" id="IPR052553">
    <property type="entry name" value="CbiG_hydrolase"/>
</dbReference>
<dbReference type="Pfam" id="PF11761">
    <property type="entry name" value="CbiG_mid"/>
    <property type="match status" value="1"/>
</dbReference>
<dbReference type="PANTHER" id="PTHR37477:SF1">
    <property type="entry name" value="COBALT-PRECORRIN-5A HYDROLASE"/>
    <property type="match status" value="1"/>
</dbReference>
<dbReference type="InterPro" id="IPR002750">
    <property type="entry name" value="CobE/GbiG_C"/>
</dbReference>
<gene>
    <name evidence="4" type="ORF">SAMN02745135_00550</name>
</gene>
<dbReference type="InterPro" id="IPR038029">
    <property type="entry name" value="GbiG_N_sf"/>
</dbReference>
<dbReference type="Pfam" id="PF01890">
    <property type="entry name" value="CbiG_C"/>
    <property type="match status" value="1"/>
</dbReference>
<evidence type="ECO:0000313" key="5">
    <source>
        <dbReference type="Proteomes" id="UP000183967"/>
    </source>
</evidence>
<dbReference type="SUPFAM" id="SSF159672">
    <property type="entry name" value="CbiG N-terminal domain-like"/>
    <property type="match status" value="1"/>
</dbReference>
<dbReference type="GO" id="GO:0016787">
    <property type="term" value="F:hydrolase activity"/>
    <property type="evidence" value="ECO:0007669"/>
    <property type="project" value="UniProtKB-KW"/>
</dbReference>
<name>A0A1M5SCU7_9FIRM</name>
<dbReference type="Gene3D" id="3.40.50.11220">
    <property type="match status" value="1"/>
</dbReference>
<dbReference type="EMBL" id="FQXO01000011">
    <property type="protein sequence ID" value="SHH36354.1"/>
    <property type="molecule type" value="Genomic_DNA"/>
</dbReference>
<evidence type="ECO:0000313" key="4">
    <source>
        <dbReference type="EMBL" id="SHH36354.1"/>
    </source>
</evidence>
<sequence length="360" mass="39961">MIKILVMSIGRLIKMDKAIITLTKGGIKLGLKLLNEYEDSVLYINKRFDICGDRILKIQNNIQSLIPQIFHKYRCLIFIMATGIVVRVIAPHIKNKTVDPAVIVIDEKGKNVISLLSGHLGFANEYTLDIARRLNSNPVITTSSDVNETLAVDTIAIKSNCIIENMKNATKVTAHIVNGEMVGIESQINIDFRLPYNIKIIRNSKDYSAYKGIIFITNENMKLPRNIDAVLLRPKNLIIGIGCRRGIDKEKIISAIKDALNKANKSILSVKKIATIDLKKDEKGILEAAKYMNVPLEIISSGKVKEIEHKFQTSDFVKKSIGVGAVAEPVAVLASNKGRLILNKRKYDGITIALVEEGDC</sequence>
<feature type="domain" description="Cobalamin biosynthesis central region" evidence="3">
    <location>
        <begin position="151"/>
        <end position="234"/>
    </location>
</feature>